<dbReference type="InterPro" id="IPR036249">
    <property type="entry name" value="Thioredoxin-like_sf"/>
</dbReference>
<dbReference type="EMBL" id="LQQR01000005">
    <property type="protein sequence ID" value="KZE23087.1"/>
    <property type="molecule type" value="Genomic_DNA"/>
</dbReference>
<reference evidence="2" key="1">
    <citation type="submission" date="2016-01" db="EMBL/GenBank/DDBJ databases">
        <title>Draft genome of Chromobacterium sp. F49.</title>
        <authorList>
            <person name="Hong K.W."/>
        </authorList>
    </citation>
    <scope>NUCLEOTIDE SEQUENCE [LARGE SCALE GENOMIC DNA]</scope>
    <source>
        <strain evidence="2">M40</strain>
    </source>
</reference>
<dbReference type="Pfam" id="PF06999">
    <property type="entry name" value="Suc_Fer-like"/>
    <property type="match status" value="1"/>
</dbReference>
<dbReference type="SUPFAM" id="SSF52833">
    <property type="entry name" value="Thioredoxin-like"/>
    <property type="match status" value="1"/>
</dbReference>
<comment type="caution">
    <text evidence="1">The sequence shown here is derived from an EMBL/GenBank/DDBJ whole genome shotgun (WGS) entry which is preliminary data.</text>
</comment>
<sequence>MTTQTFRCSNAARDRGDGIVGTAPMGTFWVLIEHRGGWPLNGFEGLDIDWRVRSEVFYAAQALRARILLIRRPGRRTRGGPGVWGVMHLAGPGRLHQMWGSWDDDSDLLEIVGALEAIRNRPAESTPGAIPEAPFAEAVDLPSVELDETYDAGLLPPVVLVCAHGQHDVCCAVRGRPVAAVLAEEWPDLVWECTHVGGDRFAANILVVPDGVYYGNLDEGSAVDVIAGHLADEIDGSHLRGYTDLNSLEQVAVAAVLEHAGPAGRFDYAIGATTSEDGVWTVRVEGTRPELGSFDVVIGVSRSTPHFLTCRGVERAVANVFTVTEVRPCSTHRPTASAEDDPLR</sequence>
<evidence type="ECO:0000313" key="2">
    <source>
        <dbReference type="Proteomes" id="UP000076612"/>
    </source>
</evidence>
<evidence type="ECO:0000313" key="1">
    <source>
        <dbReference type="EMBL" id="KZE23087.1"/>
    </source>
</evidence>
<dbReference type="CDD" id="cd03062">
    <property type="entry name" value="TRX_Fd_Sucrase"/>
    <property type="match status" value="1"/>
</dbReference>
<dbReference type="AlphaFoldDB" id="A0AB34XW67"/>
<protein>
    <submittedName>
        <fullName evidence="1">Sucrase ferredoxin</fullName>
    </submittedName>
</protein>
<proteinExistence type="predicted"/>
<dbReference type="Gene3D" id="3.40.30.10">
    <property type="entry name" value="Glutaredoxin"/>
    <property type="match status" value="1"/>
</dbReference>
<dbReference type="Proteomes" id="UP000076612">
    <property type="component" value="Unassembled WGS sequence"/>
</dbReference>
<dbReference type="InterPro" id="IPR009737">
    <property type="entry name" value="Aim32/Apd1-like"/>
</dbReference>
<accession>A0AB34XW67</accession>
<name>A0AB34XW67_9MICO</name>
<gene>
    <name evidence="1" type="ORF">AVW13_05065</name>
</gene>
<organism evidence="1 2">
    <name type="scientific">Brevibacterium casei</name>
    <dbReference type="NCBI Taxonomy" id="33889"/>
    <lineage>
        <taxon>Bacteria</taxon>
        <taxon>Bacillati</taxon>
        <taxon>Actinomycetota</taxon>
        <taxon>Actinomycetes</taxon>
        <taxon>Micrococcales</taxon>
        <taxon>Brevibacteriaceae</taxon>
        <taxon>Brevibacterium</taxon>
    </lineage>
</organism>
<dbReference type="RefSeq" id="WP_063248985.1">
    <property type="nucleotide sequence ID" value="NZ_LQQR01000005.1"/>
</dbReference>